<dbReference type="AlphaFoldDB" id="A0A5B7BY94"/>
<proteinExistence type="predicted"/>
<reference evidence="2" key="1">
    <citation type="submission" date="2019-08" db="EMBL/GenBank/DDBJ databases">
        <title>Reference gene set and small RNA set construction with multiple tissues from Davidia involucrata Baill.</title>
        <authorList>
            <person name="Yang H."/>
            <person name="Zhou C."/>
            <person name="Li G."/>
            <person name="Wang J."/>
            <person name="Gao P."/>
            <person name="Wang M."/>
            <person name="Wang R."/>
            <person name="Zhao Y."/>
        </authorList>
    </citation>
    <scope>NUCLEOTIDE SEQUENCE</scope>
    <source>
        <tissue evidence="2">Mixed with DoveR01_LX</tissue>
    </source>
</reference>
<gene>
    <name evidence="2" type="ORF">Din_041464</name>
</gene>
<sequence>MAEKNVDGTLATSCSIPGEKSDSCEDPPISATLSSGELKAKKRDPDMVCEPKRKKNCPSALDKFESIKESSSKSSFSFSFDTNFVATPEVTPKFGSFNLVAVAARPEMDQCCQIPASKEKDEEGEPEVSASEDVLSAGDLNRRV</sequence>
<evidence type="ECO:0000313" key="2">
    <source>
        <dbReference type="EMBL" id="MPA72023.1"/>
    </source>
</evidence>
<protein>
    <submittedName>
        <fullName evidence="2">Uncharacterized protein</fullName>
    </submittedName>
</protein>
<name>A0A5B7BY94_DAVIN</name>
<feature type="region of interest" description="Disordered" evidence="1">
    <location>
        <begin position="114"/>
        <end position="144"/>
    </location>
</feature>
<organism evidence="2">
    <name type="scientific">Davidia involucrata</name>
    <name type="common">Dove tree</name>
    <dbReference type="NCBI Taxonomy" id="16924"/>
    <lineage>
        <taxon>Eukaryota</taxon>
        <taxon>Viridiplantae</taxon>
        <taxon>Streptophyta</taxon>
        <taxon>Embryophyta</taxon>
        <taxon>Tracheophyta</taxon>
        <taxon>Spermatophyta</taxon>
        <taxon>Magnoliopsida</taxon>
        <taxon>eudicotyledons</taxon>
        <taxon>Gunneridae</taxon>
        <taxon>Pentapetalae</taxon>
        <taxon>asterids</taxon>
        <taxon>Cornales</taxon>
        <taxon>Nyssaceae</taxon>
        <taxon>Davidia</taxon>
    </lineage>
</organism>
<dbReference type="EMBL" id="GHES01041464">
    <property type="protein sequence ID" value="MPA72023.1"/>
    <property type="molecule type" value="Transcribed_RNA"/>
</dbReference>
<feature type="region of interest" description="Disordered" evidence="1">
    <location>
        <begin position="1"/>
        <end position="54"/>
    </location>
</feature>
<accession>A0A5B7BY94</accession>
<evidence type="ECO:0000256" key="1">
    <source>
        <dbReference type="SAM" id="MobiDB-lite"/>
    </source>
</evidence>